<feature type="compositionally biased region" description="Basic and acidic residues" evidence="2">
    <location>
        <begin position="1"/>
        <end position="16"/>
    </location>
</feature>
<comment type="similarity">
    <text evidence="1">Belongs to the pym family.</text>
</comment>
<evidence type="ECO:0000256" key="2">
    <source>
        <dbReference type="SAM" id="MobiDB-lite"/>
    </source>
</evidence>
<dbReference type="InterPro" id="IPR039333">
    <property type="entry name" value="PYM1"/>
</dbReference>
<dbReference type="Pfam" id="PF09282">
    <property type="entry name" value="Mago-bind"/>
    <property type="match status" value="1"/>
</dbReference>
<keyword evidence="5" id="KW-1185">Reference proteome</keyword>
<dbReference type="SMART" id="SM01273">
    <property type="entry name" value="Mago-bind"/>
    <property type="match status" value="1"/>
</dbReference>
<gene>
    <name evidence="4" type="ORF">BaRGS_00031687</name>
</gene>
<feature type="domain" description="WIBG Mago-binding" evidence="3">
    <location>
        <begin position="16"/>
        <end position="42"/>
    </location>
</feature>
<sequence>MAGVEREGVVRDEKTGEMIIPASQRPDGTWRKARRVKDGYIPQEEVPVFESKGTQWVKGRPTHPVGLAPDDVEKMKQNKKAIEETTPSQVHMSKAAKKNAKRKEKKKQEQANPSSVSDVTRGMQQAKIAEHKDTSSAVQDGSEAKPDLAKKLKNLKKKLKQIEDLESRITSGELKNPDKDQLEKVSRKQLIIDEIEDLELEMTDSS</sequence>
<feature type="region of interest" description="Disordered" evidence="2">
    <location>
        <begin position="52"/>
        <end position="149"/>
    </location>
</feature>
<dbReference type="PANTHER" id="PTHR22959:SF0">
    <property type="entry name" value="PARTNER OF Y14 AND MAGO"/>
    <property type="match status" value="1"/>
</dbReference>
<dbReference type="InterPro" id="IPR015362">
    <property type="entry name" value="WIBG_mago-bd"/>
</dbReference>
<dbReference type="Proteomes" id="UP001519460">
    <property type="component" value="Unassembled WGS sequence"/>
</dbReference>
<protein>
    <recommendedName>
        <fullName evidence="3">WIBG Mago-binding domain-containing protein</fullName>
    </recommendedName>
</protein>
<feature type="compositionally biased region" description="Basic residues" evidence="2">
    <location>
        <begin position="94"/>
        <end position="105"/>
    </location>
</feature>
<comment type="caution">
    <text evidence="4">The sequence shown here is derived from an EMBL/GenBank/DDBJ whole genome shotgun (WGS) entry which is preliminary data.</text>
</comment>
<proteinExistence type="inferred from homology"/>
<evidence type="ECO:0000313" key="5">
    <source>
        <dbReference type="Proteomes" id="UP001519460"/>
    </source>
</evidence>
<evidence type="ECO:0000313" key="4">
    <source>
        <dbReference type="EMBL" id="KAK7477101.1"/>
    </source>
</evidence>
<dbReference type="SUPFAM" id="SSF101931">
    <property type="entry name" value="Pym (Within the bgcn gene intron protein, WIBG), N-terminal domain"/>
    <property type="match status" value="1"/>
</dbReference>
<accession>A0ABD0JQD5</accession>
<feature type="region of interest" description="Disordered" evidence="2">
    <location>
        <begin position="1"/>
        <end position="30"/>
    </location>
</feature>
<name>A0ABD0JQD5_9CAEN</name>
<dbReference type="PANTHER" id="PTHR22959">
    <property type="entry name" value="PYM PROTEIN"/>
    <property type="match status" value="1"/>
</dbReference>
<dbReference type="InterPro" id="IPR036348">
    <property type="entry name" value="WIBG_N_sf"/>
</dbReference>
<evidence type="ECO:0000256" key="1">
    <source>
        <dbReference type="ARBA" id="ARBA00009394"/>
    </source>
</evidence>
<evidence type="ECO:0000259" key="3">
    <source>
        <dbReference type="SMART" id="SM01273"/>
    </source>
</evidence>
<reference evidence="4 5" key="1">
    <citation type="journal article" date="2023" name="Sci. Data">
        <title>Genome assembly of the Korean intertidal mud-creeper Batillaria attramentaria.</title>
        <authorList>
            <person name="Patra A.K."/>
            <person name="Ho P.T."/>
            <person name="Jun S."/>
            <person name="Lee S.J."/>
            <person name="Kim Y."/>
            <person name="Won Y.J."/>
        </authorList>
    </citation>
    <scope>NUCLEOTIDE SEQUENCE [LARGE SCALE GENOMIC DNA]</scope>
    <source>
        <strain evidence="4">Wonlab-2016</strain>
    </source>
</reference>
<organism evidence="4 5">
    <name type="scientific">Batillaria attramentaria</name>
    <dbReference type="NCBI Taxonomy" id="370345"/>
    <lineage>
        <taxon>Eukaryota</taxon>
        <taxon>Metazoa</taxon>
        <taxon>Spiralia</taxon>
        <taxon>Lophotrochozoa</taxon>
        <taxon>Mollusca</taxon>
        <taxon>Gastropoda</taxon>
        <taxon>Caenogastropoda</taxon>
        <taxon>Sorbeoconcha</taxon>
        <taxon>Cerithioidea</taxon>
        <taxon>Batillariidae</taxon>
        <taxon>Batillaria</taxon>
    </lineage>
</organism>
<dbReference type="EMBL" id="JACVVK020000358">
    <property type="protein sequence ID" value="KAK7477101.1"/>
    <property type="molecule type" value="Genomic_DNA"/>
</dbReference>
<feature type="compositionally biased region" description="Basic and acidic residues" evidence="2">
    <location>
        <begin position="71"/>
        <end position="83"/>
    </location>
</feature>
<dbReference type="AlphaFoldDB" id="A0ABD0JQD5"/>